<dbReference type="EMBL" id="JBHSJD010000002">
    <property type="protein sequence ID" value="MFC5021213.1"/>
    <property type="molecule type" value="Genomic_DNA"/>
</dbReference>
<protein>
    <submittedName>
        <fullName evidence="2">DUF2795 domain-containing protein</fullName>
    </submittedName>
</protein>
<keyword evidence="3" id="KW-1185">Reference proteome</keyword>
<feature type="region of interest" description="Disordered" evidence="1">
    <location>
        <begin position="44"/>
        <end position="63"/>
    </location>
</feature>
<evidence type="ECO:0000313" key="2">
    <source>
        <dbReference type="EMBL" id="MFC5021213.1"/>
    </source>
</evidence>
<comment type="caution">
    <text evidence="2">The sequence shown here is derived from an EMBL/GenBank/DDBJ whole genome shotgun (WGS) entry which is preliminary data.</text>
</comment>
<reference evidence="3" key="1">
    <citation type="journal article" date="2019" name="Int. J. Syst. Evol. Microbiol.">
        <title>The Global Catalogue of Microorganisms (GCM) 10K type strain sequencing project: providing services to taxonomists for standard genome sequencing and annotation.</title>
        <authorList>
            <consortium name="The Broad Institute Genomics Platform"/>
            <consortium name="The Broad Institute Genome Sequencing Center for Infectious Disease"/>
            <person name="Wu L."/>
            <person name="Ma J."/>
        </authorList>
    </citation>
    <scope>NUCLEOTIDE SEQUENCE [LARGE SCALE GENOMIC DNA]</scope>
    <source>
        <strain evidence="3">CGMCC 4.1648</strain>
    </source>
</reference>
<name>A0ABV9X8Z7_9ACTN</name>
<evidence type="ECO:0000313" key="3">
    <source>
        <dbReference type="Proteomes" id="UP001595829"/>
    </source>
</evidence>
<dbReference type="Pfam" id="PF11387">
    <property type="entry name" value="DUF2795"/>
    <property type="match status" value="1"/>
</dbReference>
<sequence>MAVNPIEIQKSLGGVSYPASKDEIVKQAKQHGADRKIMDALKSMPDKEYDSPAEVNKEVRKGS</sequence>
<proteinExistence type="predicted"/>
<evidence type="ECO:0000256" key="1">
    <source>
        <dbReference type="SAM" id="MobiDB-lite"/>
    </source>
</evidence>
<organism evidence="2 3">
    <name type="scientific">Streptomyces coeruleoprunus</name>
    <dbReference type="NCBI Taxonomy" id="285563"/>
    <lineage>
        <taxon>Bacteria</taxon>
        <taxon>Bacillati</taxon>
        <taxon>Actinomycetota</taxon>
        <taxon>Actinomycetes</taxon>
        <taxon>Kitasatosporales</taxon>
        <taxon>Streptomycetaceae</taxon>
        <taxon>Streptomyces</taxon>
    </lineage>
</organism>
<gene>
    <name evidence="2" type="ORF">ACFPM3_03490</name>
</gene>
<accession>A0ABV9X8Z7</accession>
<dbReference type="Proteomes" id="UP001595829">
    <property type="component" value="Unassembled WGS sequence"/>
</dbReference>
<dbReference type="InterPro" id="IPR021527">
    <property type="entry name" value="DUF2795"/>
</dbReference>
<dbReference type="RefSeq" id="WP_345693198.1">
    <property type="nucleotide sequence ID" value="NZ_BAABIT010000001.1"/>
</dbReference>